<dbReference type="Proteomes" id="UP000321154">
    <property type="component" value="Unassembled WGS sequence"/>
</dbReference>
<organism evidence="2 4">
    <name type="scientific">Frigoribacterium faeni</name>
    <dbReference type="NCBI Taxonomy" id="145483"/>
    <lineage>
        <taxon>Bacteria</taxon>
        <taxon>Bacillati</taxon>
        <taxon>Actinomycetota</taxon>
        <taxon>Actinomycetes</taxon>
        <taxon>Micrococcales</taxon>
        <taxon>Microbacteriaceae</taxon>
        <taxon>Frigoribacterium</taxon>
    </lineage>
</organism>
<protein>
    <submittedName>
        <fullName evidence="2">Uncharacterized protein</fullName>
    </submittedName>
</protein>
<evidence type="ECO:0000313" key="3">
    <source>
        <dbReference type="Proteomes" id="UP000321154"/>
    </source>
</evidence>
<proteinExistence type="predicted"/>
<reference evidence="2 4" key="2">
    <citation type="submission" date="2020-07" db="EMBL/GenBank/DDBJ databases">
        <title>Sequencing the genomes of 1000 actinobacteria strains.</title>
        <authorList>
            <person name="Klenk H.-P."/>
        </authorList>
    </citation>
    <scope>NUCLEOTIDE SEQUENCE [LARGE SCALE GENOMIC DNA]</scope>
    <source>
        <strain evidence="2 4">DSM 10309</strain>
    </source>
</reference>
<dbReference type="EMBL" id="BJUV01000016">
    <property type="protein sequence ID" value="GEK83517.1"/>
    <property type="molecule type" value="Genomic_DNA"/>
</dbReference>
<evidence type="ECO:0000313" key="4">
    <source>
        <dbReference type="Proteomes" id="UP000522688"/>
    </source>
</evidence>
<dbReference type="Proteomes" id="UP000522688">
    <property type="component" value="Unassembled WGS sequence"/>
</dbReference>
<sequence length="147" mass="15802">MASLPPSVIEALEAFAAPEQRGTVHDLTQATTDEARDRLAAMLESADWVDMNAKHPMGPDRSDPEGMRRLLQAMGADGRCAVLSSTGTEDDRDLGGALDQVLHQDHGALVVCRPGPLAFLVTAADEHWLLSDREIPQLTGPISIVRP</sequence>
<gene>
    <name evidence="2" type="ORF">FB463_002898</name>
    <name evidence="1" type="ORF">FFA01_18260</name>
</gene>
<accession>A0A7W3JKS5</accession>
<dbReference type="EMBL" id="JACGWW010000006">
    <property type="protein sequence ID" value="MBA8814623.1"/>
    <property type="molecule type" value="Genomic_DNA"/>
</dbReference>
<comment type="caution">
    <text evidence="2">The sequence shown here is derived from an EMBL/GenBank/DDBJ whole genome shotgun (WGS) entry which is preliminary data.</text>
</comment>
<evidence type="ECO:0000313" key="1">
    <source>
        <dbReference type="EMBL" id="GEK83517.1"/>
    </source>
</evidence>
<name>A0A7W3JKS5_9MICO</name>
<dbReference type="AlphaFoldDB" id="A0A7W3JKS5"/>
<reference evidence="1 3" key="1">
    <citation type="submission" date="2019-07" db="EMBL/GenBank/DDBJ databases">
        <title>Whole genome shotgun sequence of Frigoribacterium faeni NBRC 103066.</title>
        <authorList>
            <person name="Hosoyama A."/>
            <person name="Uohara A."/>
            <person name="Ohji S."/>
            <person name="Ichikawa N."/>
        </authorList>
    </citation>
    <scope>NUCLEOTIDE SEQUENCE [LARGE SCALE GENOMIC DNA]</scope>
    <source>
        <strain evidence="1 3">NBRC 103066</strain>
    </source>
</reference>
<evidence type="ECO:0000313" key="2">
    <source>
        <dbReference type="EMBL" id="MBA8814623.1"/>
    </source>
</evidence>
<keyword evidence="3" id="KW-1185">Reference proteome</keyword>
<dbReference type="RefSeq" id="WP_167627328.1">
    <property type="nucleotide sequence ID" value="NZ_BAAAHR010000003.1"/>
</dbReference>